<accession>A0ABT3L3M2</accession>
<sequence>MNWRWLSGEILLAQDIKHHITWLQHFAQQFHQEGILYPRWLAGTNYGYGSPTFVFYPPLVSYVGTLLKFLPLTISQVLAILYILPVAIVGASFYIFAQEKWGKCAALSGALYLMLCPYLSLNLYSRGSLPETWGIAWIPLGVWLTYRSLVYPKYRIVLTLFSGIFALTHLPTLLLSVLCWIPFILMCSRFYSWKSVLMTLGAVILGWGLVAFYLAPAVLEQPLVNISSMKGVSGGFSANLLFAQTSSGTIMHMIRPIWKNYVVSLCLLTGMAVLVQRKNKREGVRLLYTLVFCLVIMFLMTEYSQIIWVIFKPIQMVQFPWRALGLLSFGIAMLFTISVAGILEKSWKSKFFLLIIGLILLYNLRGVRRIVRDAPTLNNPRWFEGEQLEELQMAVHEPFANTLKDVWEYRPLLSSGEVVPAPQIGQPRVSVLEGRAEVIVEKWGSYERILQVETAERSVIRIRTYYYPAWQLEVNGVAHPIVVGEDGTIQFELEGGSFTVKLGYQWTDAFKLGVAISVLTVIGLMVAGVFLKL</sequence>
<feature type="domain" description="Membrane protein 6-pyruvoyl-tetrahydropterin synthase-related" evidence="2">
    <location>
        <begin position="54"/>
        <end position="360"/>
    </location>
</feature>
<keyword evidence="1" id="KW-1133">Transmembrane helix</keyword>
<keyword evidence="4" id="KW-1185">Reference proteome</keyword>
<feature type="transmembrane region" description="Helical" evidence="1">
    <location>
        <begin position="133"/>
        <end position="150"/>
    </location>
</feature>
<proteinExistence type="predicted"/>
<protein>
    <recommendedName>
        <fullName evidence="2">Membrane protein 6-pyruvoyl-tetrahydropterin synthase-related domain-containing protein</fullName>
    </recommendedName>
</protein>
<evidence type="ECO:0000313" key="3">
    <source>
        <dbReference type="EMBL" id="MCW6035787.1"/>
    </source>
</evidence>
<feature type="transmembrane region" description="Helical" evidence="1">
    <location>
        <begin position="104"/>
        <end position="121"/>
    </location>
</feature>
<dbReference type="Proteomes" id="UP001526426">
    <property type="component" value="Unassembled WGS sequence"/>
</dbReference>
<evidence type="ECO:0000259" key="2">
    <source>
        <dbReference type="Pfam" id="PF10131"/>
    </source>
</evidence>
<evidence type="ECO:0000313" key="4">
    <source>
        <dbReference type="Proteomes" id="UP001526426"/>
    </source>
</evidence>
<organism evidence="3 4">
    <name type="scientific">Spirulina subsalsa FACHB-351</name>
    <dbReference type="NCBI Taxonomy" id="234711"/>
    <lineage>
        <taxon>Bacteria</taxon>
        <taxon>Bacillati</taxon>
        <taxon>Cyanobacteriota</taxon>
        <taxon>Cyanophyceae</taxon>
        <taxon>Spirulinales</taxon>
        <taxon>Spirulinaceae</taxon>
        <taxon>Spirulina</taxon>
    </lineage>
</organism>
<keyword evidence="1" id="KW-0812">Transmembrane</keyword>
<feature type="transmembrane region" description="Helical" evidence="1">
    <location>
        <begin position="287"/>
        <end position="311"/>
    </location>
</feature>
<feature type="transmembrane region" description="Helical" evidence="1">
    <location>
        <begin position="349"/>
        <end position="364"/>
    </location>
</feature>
<evidence type="ECO:0000256" key="1">
    <source>
        <dbReference type="SAM" id="Phobius"/>
    </source>
</evidence>
<gene>
    <name evidence="3" type="ORF">K4A83_05800</name>
</gene>
<keyword evidence="1" id="KW-0472">Membrane</keyword>
<comment type="caution">
    <text evidence="3">The sequence shown here is derived from an EMBL/GenBank/DDBJ whole genome shotgun (WGS) entry which is preliminary data.</text>
</comment>
<reference evidence="3 4" key="1">
    <citation type="submission" date="2021-08" db="EMBL/GenBank/DDBJ databases">
        <title>Draft genome sequence of Spirulina subsalsa with high tolerance to salinity and hype-accumulation of phycocyanin.</title>
        <authorList>
            <person name="Pei H."/>
            <person name="Jiang L."/>
        </authorList>
    </citation>
    <scope>NUCLEOTIDE SEQUENCE [LARGE SCALE GENOMIC DNA]</scope>
    <source>
        <strain evidence="3 4">FACHB-351</strain>
    </source>
</reference>
<feature type="transmembrane region" description="Helical" evidence="1">
    <location>
        <begin position="257"/>
        <end position="275"/>
    </location>
</feature>
<feature type="transmembrane region" description="Helical" evidence="1">
    <location>
        <begin position="323"/>
        <end position="343"/>
    </location>
</feature>
<feature type="transmembrane region" description="Helical" evidence="1">
    <location>
        <begin position="197"/>
        <end position="219"/>
    </location>
</feature>
<dbReference type="EMBL" id="JAIHOM010000020">
    <property type="protein sequence ID" value="MCW6035787.1"/>
    <property type="molecule type" value="Genomic_DNA"/>
</dbReference>
<dbReference type="RefSeq" id="WP_265263501.1">
    <property type="nucleotide sequence ID" value="NZ_JAIHOM010000020.1"/>
</dbReference>
<feature type="transmembrane region" description="Helical" evidence="1">
    <location>
        <begin position="157"/>
        <end position="185"/>
    </location>
</feature>
<feature type="transmembrane region" description="Helical" evidence="1">
    <location>
        <begin position="509"/>
        <end position="531"/>
    </location>
</feature>
<dbReference type="Pfam" id="PF10131">
    <property type="entry name" value="PTPS_related"/>
    <property type="match status" value="1"/>
</dbReference>
<dbReference type="InterPro" id="IPR018776">
    <property type="entry name" value="Membrane_prot_PTPS-rel_domain"/>
</dbReference>
<feature type="transmembrane region" description="Helical" evidence="1">
    <location>
        <begin position="74"/>
        <end position="97"/>
    </location>
</feature>
<name>A0ABT3L3M2_9CYAN</name>